<dbReference type="PROSITE" id="PS51257">
    <property type="entry name" value="PROKAR_LIPOPROTEIN"/>
    <property type="match status" value="1"/>
</dbReference>
<evidence type="ECO:0000313" key="3">
    <source>
        <dbReference type="EMBL" id="QWU14035.1"/>
    </source>
</evidence>
<dbReference type="EMBL" id="CP076607">
    <property type="protein sequence ID" value="QWU14035.1"/>
    <property type="molecule type" value="Genomic_DNA"/>
</dbReference>
<name>A0A1H8G016_9BACL</name>
<evidence type="ECO:0000259" key="2">
    <source>
        <dbReference type="Pfam" id="PF13115"/>
    </source>
</evidence>
<reference evidence="3 6" key="2">
    <citation type="submission" date="2021-06" db="EMBL/GenBank/DDBJ databases">
        <title>Whole genome sequence of Paenibacillus sophorae DSM23020 for comparative genomics.</title>
        <authorList>
            <person name="Kim M.-J."/>
            <person name="Lee G."/>
            <person name="Shin J.-H."/>
        </authorList>
    </citation>
    <scope>NUCLEOTIDE SEQUENCE [LARGE SCALE GENOMIC DNA]</scope>
    <source>
        <strain evidence="3 6">DSM 23020</strain>
    </source>
</reference>
<dbReference type="Pfam" id="PF13115">
    <property type="entry name" value="YtkA"/>
    <property type="match status" value="1"/>
</dbReference>
<dbReference type="OrthoDB" id="2679563at2"/>
<keyword evidence="1" id="KW-0732">Signal</keyword>
<dbReference type="InterPro" id="IPR032693">
    <property type="entry name" value="YtkA-like_dom"/>
</dbReference>
<dbReference type="Proteomes" id="UP000198809">
    <property type="component" value="Unassembled WGS sequence"/>
</dbReference>
<feature type="domain" description="YtkA-like" evidence="2">
    <location>
        <begin position="40"/>
        <end position="121"/>
    </location>
</feature>
<evidence type="ECO:0000313" key="5">
    <source>
        <dbReference type="Proteomes" id="UP000198809"/>
    </source>
</evidence>
<evidence type="ECO:0000256" key="1">
    <source>
        <dbReference type="SAM" id="SignalP"/>
    </source>
</evidence>
<dbReference type="EMBL" id="FODH01000001">
    <property type="protein sequence ID" value="SEN37124.1"/>
    <property type="molecule type" value="Genomic_DNA"/>
</dbReference>
<protein>
    <submittedName>
        <fullName evidence="3">FixH family protein</fullName>
    </submittedName>
    <submittedName>
        <fullName evidence="4">YtkA-like</fullName>
    </submittedName>
</protein>
<proteinExistence type="predicted"/>
<accession>A0A1H8G016</accession>
<gene>
    <name evidence="3" type="ORF">KP014_19100</name>
    <name evidence="4" type="ORF">SAMN04487895_101309</name>
</gene>
<dbReference type="Proteomes" id="UP000683429">
    <property type="component" value="Chromosome"/>
</dbReference>
<evidence type="ECO:0000313" key="4">
    <source>
        <dbReference type="EMBL" id="SEN37124.1"/>
    </source>
</evidence>
<keyword evidence="6" id="KW-1185">Reference proteome</keyword>
<dbReference type="STRING" id="1333845.SAMN04487895_101309"/>
<feature type="chain" id="PRO_5011622849" evidence="1">
    <location>
        <begin position="26"/>
        <end position="139"/>
    </location>
</feature>
<organism evidence="4 5">
    <name type="scientific">Paenibacillus sophorae</name>
    <dbReference type="NCBI Taxonomy" id="1333845"/>
    <lineage>
        <taxon>Bacteria</taxon>
        <taxon>Bacillati</taxon>
        <taxon>Bacillota</taxon>
        <taxon>Bacilli</taxon>
        <taxon>Bacillales</taxon>
        <taxon>Paenibacillaceae</taxon>
        <taxon>Paenibacillus</taxon>
    </lineage>
</organism>
<dbReference type="AlphaFoldDB" id="A0A1H8G016"/>
<reference evidence="4 5" key="1">
    <citation type="submission" date="2016-10" db="EMBL/GenBank/DDBJ databases">
        <authorList>
            <person name="de Groot N.N."/>
        </authorList>
    </citation>
    <scope>NUCLEOTIDE SEQUENCE [LARGE SCALE GENOMIC DNA]</scope>
    <source>
        <strain evidence="4 5">CGMCC 1.10238</strain>
    </source>
</reference>
<sequence length="139" mass="14926">MLRPFAKWVLLFLLIAGALTGCSSGKNNHSGMNMSKMSMEPIKVELSWSPPAATVNQEITFEARVTQGGEPVDDAKEVRFEIVNTADAAKKLELTGKPVGEGNYTAEGMLAEAGSYSVTSHVTARTQHSMPTKSLTVEP</sequence>
<evidence type="ECO:0000313" key="6">
    <source>
        <dbReference type="Proteomes" id="UP000683429"/>
    </source>
</evidence>
<feature type="signal peptide" evidence="1">
    <location>
        <begin position="1"/>
        <end position="25"/>
    </location>
</feature>
<dbReference type="RefSeq" id="WP_036591820.1">
    <property type="nucleotide sequence ID" value="NZ_CP076607.1"/>
</dbReference>